<reference evidence="4 5" key="1">
    <citation type="submission" date="2016-11" db="EMBL/GenBank/DDBJ databases">
        <authorList>
            <person name="Jaros S."/>
            <person name="Januszkiewicz K."/>
            <person name="Wedrychowicz H."/>
        </authorList>
    </citation>
    <scope>NUCLEOTIDE SEQUENCE [LARGE SCALE GENOMIC DNA]</scope>
</reference>
<keyword evidence="5" id="KW-1185">Reference proteome</keyword>
<evidence type="ECO:0000256" key="1">
    <source>
        <dbReference type="ARBA" id="ARBA00009686"/>
    </source>
</evidence>
<dbReference type="SUPFAM" id="SSF52833">
    <property type="entry name" value="Thioredoxin-like"/>
    <property type="match status" value="1"/>
</dbReference>
<comment type="similarity">
    <text evidence="1">Belongs to the phosducin family.</text>
</comment>
<dbReference type="InterPro" id="IPR001200">
    <property type="entry name" value="Phosducin"/>
</dbReference>
<feature type="domain" description="Phosducin" evidence="3">
    <location>
        <begin position="182"/>
        <end position="308"/>
    </location>
</feature>
<dbReference type="CDD" id="cd02987">
    <property type="entry name" value="Phd_like_Phd"/>
    <property type="match status" value="1"/>
</dbReference>
<dbReference type="InterPro" id="IPR036249">
    <property type="entry name" value="Thioredoxin-like_sf"/>
</dbReference>
<dbReference type="PANTHER" id="PTHR46052">
    <property type="entry name" value="PHOSDUCIN-LIKE PROTEIN"/>
    <property type="match status" value="1"/>
</dbReference>
<accession>A0A2X0M0K6</accession>
<feature type="compositionally biased region" description="Low complexity" evidence="2">
    <location>
        <begin position="49"/>
        <end position="73"/>
    </location>
</feature>
<gene>
    <name evidence="4" type="primary">BQ5605_C019g08854</name>
    <name evidence="4" type="ORF">BQ5605_C019G08854</name>
</gene>
<dbReference type="Gene3D" id="3.40.30.10">
    <property type="entry name" value="Glutaredoxin"/>
    <property type="match status" value="1"/>
</dbReference>
<feature type="region of interest" description="Disordered" evidence="2">
    <location>
        <begin position="113"/>
        <end position="152"/>
    </location>
</feature>
<dbReference type="GO" id="GO:0008277">
    <property type="term" value="P:regulation of G protein-coupled receptor signaling pathway"/>
    <property type="evidence" value="ECO:0007669"/>
    <property type="project" value="InterPro"/>
</dbReference>
<feature type="region of interest" description="Disordered" evidence="2">
    <location>
        <begin position="23"/>
        <end position="99"/>
    </location>
</feature>
<sequence length="347" mass="37502">MDINDQFGGDAVAAEAAFVDGTHPALAGNGASAGATSARQQHRRHDSGSSAASSSSTTPRRALPRSPTSPSTAQDSNNAVHAPRRSNAANGAASQTGPKGVLADWHALNEAGVSATSNTGPKGVLKDHKSSQQQQQHPHQQIGLHNRPPSPTARMMAAAYSLDLDGHDSAGGEHDVRLLVGDEAARELYRRQRITELMGSGERKETKQKRKFGHLREIGFEQFVAAVEDEADDVAVVVHLYEPPPQDIEACTQLNTHLSSIARSYPRTKFLRALATDLDFAANAEEHALPTVLVYRGGELETSLIRFDQEWDQGTRSDVIQLLTNCDAISGSPIMRSRFDRFTDEDE</sequence>
<dbReference type="InterPro" id="IPR024253">
    <property type="entry name" value="Phosducin_thioredoxin-like_dom"/>
</dbReference>
<proteinExistence type="inferred from homology"/>
<evidence type="ECO:0000313" key="4">
    <source>
        <dbReference type="EMBL" id="SGY22767.1"/>
    </source>
</evidence>
<evidence type="ECO:0000259" key="3">
    <source>
        <dbReference type="Pfam" id="PF02114"/>
    </source>
</evidence>
<dbReference type="Pfam" id="PF02114">
    <property type="entry name" value="Phosducin"/>
    <property type="match status" value="1"/>
</dbReference>
<feature type="compositionally biased region" description="Low complexity" evidence="2">
    <location>
        <begin position="132"/>
        <end position="141"/>
    </location>
</feature>
<dbReference type="PANTHER" id="PTHR46052:SF1">
    <property type="entry name" value="PHOSDUCIN-LIKE PROTEIN"/>
    <property type="match status" value="1"/>
</dbReference>
<dbReference type="Proteomes" id="UP000249464">
    <property type="component" value="Unassembled WGS sequence"/>
</dbReference>
<dbReference type="EMBL" id="FQNC01000019">
    <property type="protein sequence ID" value="SGY22767.1"/>
    <property type="molecule type" value="Genomic_DNA"/>
</dbReference>
<organism evidence="4 5">
    <name type="scientific">Microbotryum silenes-dioicae</name>
    <dbReference type="NCBI Taxonomy" id="796604"/>
    <lineage>
        <taxon>Eukaryota</taxon>
        <taxon>Fungi</taxon>
        <taxon>Dikarya</taxon>
        <taxon>Basidiomycota</taxon>
        <taxon>Pucciniomycotina</taxon>
        <taxon>Microbotryomycetes</taxon>
        <taxon>Microbotryales</taxon>
        <taxon>Microbotryaceae</taxon>
        <taxon>Microbotryum</taxon>
    </lineage>
</organism>
<dbReference type="InterPro" id="IPR051499">
    <property type="entry name" value="Phosducin-like_reg"/>
</dbReference>
<dbReference type="STRING" id="796604.A0A2X0M0K6"/>
<dbReference type="AlphaFoldDB" id="A0A2X0M0K6"/>
<feature type="compositionally biased region" description="Polar residues" evidence="2">
    <location>
        <begin position="87"/>
        <end position="97"/>
    </location>
</feature>
<name>A0A2X0M0K6_9BASI</name>
<evidence type="ECO:0000256" key="2">
    <source>
        <dbReference type="SAM" id="MobiDB-lite"/>
    </source>
</evidence>
<dbReference type="PRINTS" id="PR00677">
    <property type="entry name" value="PHOSDUCIN"/>
</dbReference>
<feature type="compositionally biased region" description="Low complexity" evidence="2">
    <location>
        <begin position="25"/>
        <end position="38"/>
    </location>
</feature>
<evidence type="ECO:0000313" key="5">
    <source>
        <dbReference type="Proteomes" id="UP000249464"/>
    </source>
</evidence>
<protein>
    <submittedName>
        <fullName evidence="4">BQ5605_C019g08854 protein</fullName>
    </submittedName>
</protein>